<evidence type="ECO:0000313" key="1">
    <source>
        <dbReference type="EMBL" id="KAJ1894531.1"/>
    </source>
</evidence>
<dbReference type="Proteomes" id="UP001150581">
    <property type="component" value="Unassembled WGS sequence"/>
</dbReference>
<protein>
    <submittedName>
        <fullName evidence="1">Uncharacterized protein</fullName>
    </submittedName>
</protein>
<name>A0ACC1IFF8_9FUNG</name>
<sequence>MLTHRKNWCRVCGSCLTCPRTNRSQFQQGGCHCEERQVNHVSPKKAKGEQLFSFRYRHLSAEDLDILSELRPRFKFPTPPIERNLVRANICSTCQQRLRRARISRRRLAAVKCYTISSGNALLYDGSSDSAHSDAALYSTLCLDNLAIAQPQLSAVRSTLQACAYGPCENIGDLHMPGTLHPPGSAATLAGGGAHDVWFRRQENMPILNPREPPRYKPSSQYLAGQDNFGAVGRQTPPESAAAMPKAQSVQSGMQSSAPKSLDSGSQIEPEFSDTGNLEADELDVTHVDYGPHALPPSTGTMPAPPQFRVFERSSNINGLNAEQQNNGQDGPAFKQSIPAMTSAMPNVEFRDASNTVLFGESLSDDYPLEDVFYQYYPTAPRALLFYFSGNIALPKRSTLESIFAQFSVRRLPVIIWTRMPIATNPGHTPQW</sequence>
<accession>A0ACC1IFF8</accession>
<reference evidence="1" key="1">
    <citation type="submission" date="2022-07" db="EMBL/GenBank/DDBJ databases">
        <title>Phylogenomic reconstructions and comparative analyses of Kickxellomycotina fungi.</title>
        <authorList>
            <person name="Reynolds N.K."/>
            <person name="Stajich J.E."/>
            <person name="Barry K."/>
            <person name="Grigoriev I.V."/>
            <person name="Crous P."/>
            <person name="Smith M.E."/>
        </authorList>
    </citation>
    <scope>NUCLEOTIDE SEQUENCE</scope>
    <source>
        <strain evidence="1">Benny 63K</strain>
    </source>
</reference>
<gene>
    <name evidence="1" type="ORF">LPJ66_005134</name>
</gene>
<keyword evidence="2" id="KW-1185">Reference proteome</keyword>
<comment type="caution">
    <text evidence="1">The sequence shown here is derived from an EMBL/GenBank/DDBJ whole genome shotgun (WGS) entry which is preliminary data.</text>
</comment>
<dbReference type="EMBL" id="JANBPG010000680">
    <property type="protein sequence ID" value="KAJ1894531.1"/>
    <property type="molecule type" value="Genomic_DNA"/>
</dbReference>
<proteinExistence type="predicted"/>
<evidence type="ECO:0000313" key="2">
    <source>
        <dbReference type="Proteomes" id="UP001150581"/>
    </source>
</evidence>
<organism evidence="1 2">
    <name type="scientific">Kickxella alabastrina</name>
    <dbReference type="NCBI Taxonomy" id="61397"/>
    <lineage>
        <taxon>Eukaryota</taxon>
        <taxon>Fungi</taxon>
        <taxon>Fungi incertae sedis</taxon>
        <taxon>Zoopagomycota</taxon>
        <taxon>Kickxellomycotina</taxon>
        <taxon>Kickxellomycetes</taxon>
        <taxon>Kickxellales</taxon>
        <taxon>Kickxellaceae</taxon>
        <taxon>Kickxella</taxon>
    </lineage>
</organism>